<dbReference type="PANTHER" id="PTHR12994:SF17">
    <property type="entry name" value="LD30995P"/>
    <property type="match status" value="1"/>
</dbReference>
<dbReference type="AlphaFoldDB" id="A0A542Z8B0"/>
<keyword evidence="2" id="KW-1133">Transmembrane helix</keyword>
<dbReference type="GO" id="GO:0016805">
    <property type="term" value="F:dipeptidase activity"/>
    <property type="evidence" value="ECO:0007669"/>
    <property type="project" value="InterPro"/>
</dbReference>
<keyword evidence="4" id="KW-1185">Reference proteome</keyword>
<comment type="caution">
    <text evidence="3">The sequence shown here is derived from an EMBL/GenBank/DDBJ whole genome shotgun (WGS) entry which is preliminary data.</text>
</comment>
<dbReference type="PANTHER" id="PTHR12994">
    <property type="entry name" value="SECERNIN"/>
    <property type="match status" value="1"/>
</dbReference>
<dbReference type="EMBL" id="VFOR01000004">
    <property type="protein sequence ID" value="TQL56583.1"/>
    <property type="molecule type" value="Genomic_DNA"/>
</dbReference>
<dbReference type="Proteomes" id="UP000316196">
    <property type="component" value="Unassembled WGS sequence"/>
</dbReference>
<gene>
    <name evidence="3" type="ORF">FB460_2473</name>
</gene>
<keyword evidence="2" id="KW-0812">Transmembrane</keyword>
<feature type="compositionally biased region" description="Basic and acidic residues" evidence="1">
    <location>
        <begin position="491"/>
        <end position="502"/>
    </location>
</feature>
<reference evidence="3 4" key="1">
    <citation type="submission" date="2019-06" db="EMBL/GenBank/DDBJ databases">
        <title>Sequencing the genomes of 1000 actinobacteria strains.</title>
        <authorList>
            <person name="Klenk H.-P."/>
        </authorList>
    </citation>
    <scope>NUCLEOTIDE SEQUENCE [LARGE SCALE GENOMIC DNA]</scope>
    <source>
        <strain evidence="3 4">DSM 8251</strain>
    </source>
</reference>
<evidence type="ECO:0000256" key="1">
    <source>
        <dbReference type="SAM" id="MobiDB-lite"/>
    </source>
</evidence>
<dbReference type="Pfam" id="PF03577">
    <property type="entry name" value="Peptidase_C69"/>
    <property type="match status" value="1"/>
</dbReference>
<dbReference type="GO" id="GO:0070004">
    <property type="term" value="F:cysteine-type exopeptidase activity"/>
    <property type="evidence" value="ECO:0007669"/>
    <property type="project" value="InterPro"/>
</dbReference>
<evidence type="ECO:0000313" key="3">
    <source>
        <dbReference type="EMBL" id="TQL56583.1"/>
    </source>
</evidence>
<dbReference type="GO" id="GO:0006508">
    <property type="term" value="P:proteolysis"/>
    <property type="evidence" value="ECO:0007669"/>
    <property type="project" value="InterPro"/>
</dbReference>
<keyword evidence="2" id="KW-0472">Membrane</keyword>
<feature type="transmembrane region" description="Helical" evidence="2">
    <location>
        <begin position="575"/>
        <end position="595"/>
    </location>
</feature>
<organism evidence="3 4">
    <name type="scientific">Propioniferax innocua</name>
    <dbReference type="NCBI Taxonomy" id="1753"/>
    <lineage>
        <taxon>Bacteria</taxon>
        <taxon>Bacillati</taxon>
        <taxon>Actinomycetota</taxon>
        <taxon>Actinomycetes</taxon>
        <taxon>Propionibacteriales</taxon>
        <taxon>Propionibacteriaceae</taxon>
        <taxon>Propioniferax</taxon>
    </lineage>
</organism>
<dbReference type="InterPro" id="IPR005322">
    <property type="entry name" value="Peptidase_C69"/>
</dbReference>
<name>A0A542Z8B0_9ACTN</name>
<evidence type="ECO:0000313" key="4">
    <source>
        <dbReference type="Proteomes" id="UP000316196"/>
    </source>
</evidence>
<proteinExistence type="predicted"/>
<protein>
    <submittedName>
        <fullName evidence="3">Dipeptidase</fullName>
    </submittedName>
</protein>
<evidence type="ECO:0000256" key="2">
    <source>
        <dbReference type="SAM" id="Phobius"/>
    </source>
</evidence>
<dbReference type="OrthoDB" id="5147328at2"/>
<sequence length="601" mass="65170">MVLTAVPGAVAQAATPAEGPAEASGADKSIAFYVGGDLTAEGHPLIGGFGHEPSSHWVEVVPEQNHAPGSTVTVGATEEADLPGELTEIPQVERTHRYVTSNYSEFAGFPAPLTNGGLNDQNVAARDVWSDSREELVDRTPEGQTGPQYSDLSRIAMERASSAEEAVTILGDLIDEHGFTTYGGNSHMFADENEGWIFIEFAGGEGLWAAERLGSDEVRVSYPGYIHEFPVEAAGGDHPDYRGSENLVTFAEEQGWYDREKDDEFNLREVYGVDFPTEEFEPHQQAAPDDKGPYRNPVSLEAELEELDEVTLEDMLRLVRDPRWSDDRSGYGQVAELRDDLADGSLATLWLAPTAAATAPYIPIAVGSGDLPVEYSQHRYLTAGSSAEYLDPEFMEQEATEYATQTFKRLMYAACARPETYFDDVTAALEGFEAESIEQWDEVQAEARNAVDNGEDPQAILTEYTNARAIDGLRLGNHLLDDVLVRSREDGGIHRPSVEQKEGNTASARSAPMSLDGVSARDRVNCDVGGGWSDGDAVERAGDYGDPEDIPDYSSARISGRAVSSDAASGSTPRWLWGLGGLVVGGLVVGVPMYLRRRLTS</sequence>
<feature type="region of interest" description="Disordered" evidence="1">
    <location>
        <begin position="491"/>
        <end position="513"/>
    </location>
</feature>
<accession>A0A542Z8B0</accession>